<evidence type="ECO:0000256" key="1">
    <source>
        <dbReference type="SAM" id="MobiDB-lite"/>
    </source>
</evidence>
<feature type="compositionally biased region" description="Low complexity" evidence="1">
    <location>
        <begin position="1"/>
        <end position="17"/>
    </location>
</feature>
<dbReference type="EMBL" id="BAABBM010000001">
    <property type="protein sequence ID" value="GAA3904100.1"/>
    <property type="molecule type" value="Genomic_DNA"/>
</dbReference>
<protein>
    <submittedName>
        <fullName evidence="2">Uncharacterized protein</fullName>
    </submittedName>
</protein>
<evidence type="ECO:0000313" key="2">
    <source>
        <dbReference type="EMBL" id="GAA3904100.1"/>
    </source>
</evidence>
<feature type="compositionally biased region" description="Polar residues" evidence="1">
    <location>
        <begin position="73"/>
        <end position="85"/>
    </location>
</feature>
<reference evidence="3" key="1">
    <citation type="journal article" date="2019" name="Int. J. Syst. Evol. Microbiol.">
        <title>The Global Catalogue of Microorganisms (GCM) 10K type strain sequencing project: providing services to taxonomists for standard genome sequencing and annotation.</title>
        <authorList>
            <consortium name="The Broad Institute Genomics Platform"/>
            <consortium name="The Broad Institute Genome Sequencing Center for Infectious Disease"/>
            <person name="Wu L."/>
            <person name="Ma J."/>
        </authorList>
    </citation>
    <scope>NUCLEOTIDE SEQUENCE [LARGE SCALE GENOMIC DNA]</scope>
    <source>
        <strain evidence="3">JCM 17543</strain>
    </source>
</reference>
<dbReference type="Proteomes" id="UP001500827">
    <property type="component" value="Unassembled WGS sequence"/>
</dbReference>
<feature type="region of interest" description="Disordered" evidence="1">
    <location>
        <begin position="1"/>
        <end position="95"/>
    </location>
</feature>
<name>A0ABP7LL54_9SPHN</name>
<gene>
    <name evidence="2" type="ORF">GCM10022276_23420</name>
</gene>
<sequence>MHGPTSTTTPTTTQSPTGNGGGYNHLNSPQHATGQPMQSCETTGSPPGNSGTAPGSAFNQDGGTAGSKYAGEQPQNSRNTASVSQYDVACANQPH</sequence>
<evidence type="ECO:0000313" key="3">
    <source>
        <dbReference type="Proteomes" id="UP001500827"/>
    </source>
</evidence>
<organism evidence="2 3">
    <name type="scientific">Sphingomonas limnosediminicola</name>
    <dbReference type="NCBI Taxonomy" id="940133"/>
    <lineage>
        <taxon>Bacteria</taxon>
        <taxon>Pseudomonadati</taxon>
        <taxon>Pseudomonadota</taxon>
        <taxon>Alphaproteobacteria</taxon>
        <taxon>Sphingomonadales</taxon>
        <taxon>Sphingomonadaceae</taxon>
        <taxon>Sphingomonas</taxon>
    </lineage>
</organism>
<feature type="compositionally biased region" description="Polar residues" evidence="1">
    <location>
        <begin position="25"/>
        <end position="62"/>
    </location>
</feature>
<keyword evidence="3" id="KW-1185">Reference proteome</keyword>
<accession>A0ABP7LL54</accession>
<proteinExistence type="predicted"/>
<comment type="caution">
    <text evidence="2">The sequence shown here is derived from an EMBL/GenBank/DDBJ whole genome shotgun (WGS) entry which is preliminary data.</text>
</comment>